<dbReference type="PANTHER" id="PTHR42693:SF53">
    <property type="entry name" value="ENDO-4-O-SULFATASE"/>
    <property type="match status" value="1"/>
</dbReference>
<protein>
    <submittedName>
        <fullName evidence="4">Sulfatase-like hydrolase/transferase</fullName>
    </submittedName>
</protein>
<evidence type="ECO:0000256" key="1">
    <source>
        <dbReference type="ARBA" id="ARBA00008779"/>
    </source>
</evidence>
<dbReference type="Proteomes" id="UP001256827">
    <property type="component" value="Chromosome"/>
</dbReference>
<dbReference type="InterPro" id="IPR000917">
    <property type="entry name" value="Sulfatase_N"/>
</dbReference>
<dbReference type="RefSeq" id="WP_310767174.1">
    <property type="nucleotide sequence ID" value="NZ_CP134050.1"/>
</dbReference>
<gene>
    <name evidence="4" type="ORF">RGB73_29140</name>
</gene>
<evidence type="ECO:0000313" key="5">
    <source>
        <dbReference type="Proteomes" id="UP001256827"/>
    </source>
</evidence>
<dbReference type="Pfam" id="PF00884">
    <property type="entry name" value="Sulfatase"/>
    <property type="match status" value="1"/>
</dbReference>
<organism evidence="4 5">
    <name type="scientific">Brevibacillus brevis</name>
    <name type="common">Bacillus brevis</name>
    <dbReference type="NCBI Taxonomy" id="1393"/>
    <lineage>
        <taxon>Bacteria</taxon>
        <taxon>Bacillati</taxon>
        <taxon>Bacillota</taxon>
        <taxon>Bacilli</taxon>
        <taxon>Bacillales</taxon>
        <taxon>Paenibacillaceae</taxon>
        <taxon>Brevibacillus</taxon>
    </lineage>
</organism>
<evidence type="ECO:0000256" key="2">
    <source>
        <dbReference type="ARBA" id="ARBA00022801"/>
    </source>
</evidence>
<keyword evidence="5" id="KW-1185">Reference proteome</keyword>
<dbReference type="PANTHER" id="PTHR42693">
    <property type="entry name" value="ARYLSULFATASE FAMILY MEMBER"/>
    <property type="match status" value="1"/>
</dbReference>
<dbReference type="SUPFAM" id="SSF53649">
    <property type="entry name" value="Alkaline phosphatase-like"/>
    <property type="match status" value="1"/>
</dbReference>
<evidence type="ECO:0000259" key="3">
    <source>
        <dbReference type="Pfam" id="PF00884"/>
    </source>
</evidence>
<proteinExistence type="inferred from homology"/>
<dbReference type="InterPro" id="IPR017850">
    <property type="entry name" value="Alkaline_phosphatase_core_sf"/>
</dbReference>
<evidence type="ECO:0000313" key="4">
    <source>
        <dbReference type="EMBL" id="WNC14679.1"/>
    </source>
</evidence>
<dbReference type="Gene3D" id="3.40.720.10">
    <property type="entry name" value="Alkaline Phosphatase, subunit A"/>
    <property type="match status" value="1"/>
</dbReference>
<dbReference type="InterPro" id="IPR050738">
    <property type="entry name" value="Sulfatase"/>
</dbReference>
<dbReference type="CDD" id="cd16035">
    <property type="entry name" value="sulfatase_like"/>
    <property type="match status" value="1"/>
</dbReference>
<sequence>MPARLLRKRPNILLILVDEERYPPVYEGAAIKAWSQRQLQAHRFLRSHGLDFKSHYVSSTACCPSRATLFTGQYPSLHGVSQTSGAAKRPADSDMFWLDPNTVPTMGNYFRAAGYRTYYKGKWHFSNPDIHVPGTHLSIPTYQMGTGIPDPRLEQLYRNAERLEGYGFSEWIGPEPVGAAPHNSGSSAARGINGRDVIYGSEVVQLIQRLEHEQSQHTRDPQPWLIVASFVNPHDITLYGDVTETLPIFRFHVDESVPDVEPPPTQRETLRTKPRCQASYRDVYPQAFQPISDNAFYRRLYYQLQKNADQQIVRILQALFASSFYRDTIIVFTSDHGDLLGAHGNLHQKWYCAYEEMIHVPLIIHNPVLFPETRTTSELTCHVDLLPSLLGLIGADPAELRAELEQTHSEARHLVGRDLSPLILGTGTPERSGEPLYFMTDDDVTKGQHQVSLLGQPYHSVIPPNRVETVIAALRLDQQKTIWKYSRYYTCDGDDDSSAPPDEFELYNLTDDPLEVFNLASPVYSSPKTEPVRQRMAALLEEQRRLKRLTPKHGSHYLDLLGDE</sequence>
<reference evidence="4 5" key="1">
    <citation type="submission" date="2023-09" db="EMBL/GenBank/DDBJ databases">
        <title>Complete Genome and Methylome dissection of Bacillus brevis NEB573 original source of BbsI restriction endonuclease.</title>
        <authorList>
            <person name="Fomenkov A."/>
            <person name="Roberts R.D."/>
        </authorList>
    </citation>
    <scope>NUCLEOTIDE SEQUENCE [LARGE SCALE GENOMIC DNA]</scope>
    <source>
        <strain evidence="4 5">NEB573</strain>
    </source>
</reference>
<name>A0ABY9T3J6_BREBE</name>
<keyword evidence="2" id="KW-0378">Hydrolase</keyword>
<comment type="similarity">
    <text evidence="1">Belongs to the sulfatase family.</text>
</comment>
<accession>A0ABY9T3J6</accession>
<feature type="domain" description="Sulfatase N-terminal" evidence="3">
    <location>
        <begin position="10"/>
        <end position="394"/>
    </location>
</feature>
<dbReference type="EMBL" id="CP134050">
    <property type="protein sequence ID" value="WNC14679.1"/>
    <property type="molecule type" value="Genomic_DNA"/>
</dbReference>